<dbReference type="Pfam" id="PF13338">
    <property type="entry name" value="AbiEi_4"/>
    <property type="match status" value="1"/>
</dbReference>
<organism evidence="2 3">
    <name type="scientific">Litorihabitans aurantiacus</name>
    <dbReference type="NCBI Taxonomy" id="1930061"/>
    <lineage>
        <taxon>Bacteria</taxon>
        <taxon>Bacillati</taxon>
        <taxon>Actinomycetota</taxon>
        <taxon>Actinomycetes</taxon>
        <taxon>Micrococcales</taxon>
        <taxon>Beutenbergiaceae</taxon>
        <taxon>Litorihabitans</taxon>
    </lineage>
</organism>
<dbReference type="AlphaFoldDB" id="A0AA37XGV7"/>
<dbReference type="EMBL" id="BSUM01000001">
    <property type="protein sequence ID" value="GMA33211.1"/>
    <property type="molecule type" value="Genomic_DNA"/>
</dbReference>
<sequence>MTYRTDLWEIAAGHHGVVTIAEADDAGVPAVELRKLAARGALQAHGQGVYSHRDVPRTAATQPAVAVALAGDGAFLQDESVLDLLGLGQLNPRKCASAPAAASGGRCRPGWS</sequence>
<reference evidence="2" key="1">
    <citation type="journal article" date="2014" name="Int. J. Syst. Evol. Microbiol.">
        <title>Complete genome sequence of Corynebacterium casei LMG S-19264T (=DSM 44701T), isolated from a smear-ripened cheese.</title>
        <authorList>
            <consortium name="US DOE Joint Genome Institute (JGI-PGF)"/>
            <person name="Walter F."/>
            <person name="Albersmeier A."/>
            <person name="Kalinowski J."/>
            <person name="Ruckert C."/>
        </authorList>
    </citation>
    <scope>NUCLEOTIDE SEQUENCE</scope>
    <source>
        <strain evidence="2">NBRC 112290</strain>
    </source>
</reference>
<evidence type="ECO:0000259" key="1">
    <source>
        <dbReference type="Pfam" id="PF13338"/>
    </source>
</evidence>
<dbReference type="RefSeq" id="WP_284251881.1">
    <property type="nucleotide sequence ID" value="NZ_BSUM01000001.1"/>
</dbReference>
<gene>
    <name evidence="2" type="ORF">GCM10025875_32030</name>
</gene>
<name>A0AA37XGV7_9MICO</name>
<feature type="domain" description="AbiEi antitoxin N-terminal" evidence="1">
    <location>
        <begin position="9"/>
        <end position="50"/>
    </location>
</feature>
<evidence type="ECO:0000313" key="3">
    <source>
        <dbReference type="Proteomes" id="UP001157161"/>
    </source>
</evidence>
<evidence type="ECO:0000313" key="2">
    <source>
        <dbReference type="EMBL" id="GMA33211.1"/>
    </source>
</evidence>
<dbReference type="InterPro" id="IPR025159">
    <property type="entry name" value="AbiEi_N"/>
</dbReference>
<reference evidence="2" key="2">
    <citation type="submission" date="2023-02" db="EMBL/GenBank/DDBJ databases">
        <authorList>
            <person name="Sun Q."/>
            <person name="Mori K."/>
        </authorList>
    </citation>
    <scope>NUCLEOTIDE SEQUENCE</scope>
    <source>
        <strain evidence="2">NBRC 112290</strain>
    </source>
</reference>
<accession>A0AA37XGV7</accession>
<dbReference type="Proteomes" id="UP001157161">
    <property type="component" value="Unassembled WGS sequence"/>
</dbReference>
<keyword evidence="3" id="KW-1185">Reference proteome</keyword>
<comment type="caution">
    <text evidence="2">The sequence shown here is derived from an EMBL/GenBank/DDBJ whole genome shotgun (WGS) entry which is preliminary data.</text>
</comment>
<proteinExistence type="predicted"/>
<protein>
    <recommendedName>
        <fullName evidence="1">AbiEi antitoxin N-terminal domain-containing protein</fullName>
    </recommendedName>
</protein>